<protein>
    <submittedName>
        <fullName evidence="2">Uncharacterized protein</fullName>
    </submittedName>
</protein>
<feature type="non-terminal residue" evidence="2">
    <location>
        <position position="535"/>
    </location>
</feature>
<name>A0A9N8KRC1_9PEZI</name>
<accession>A0A9N8KRC1</accession>
<evidence type="ECO:0000256" key="1">
    <source>
        <dbReference type="SAM" id="Phobius"/>
    </source>
</evidence>
<feature type="transmembrane region" description="Helical" evidence="1">
    <location>
        <begin position="249"/>
        <end position="268"/>
    </location>
</feature>
<gene>
    <name evidence="2" type="ORF">AWRI4620_LOCUS6530</name>
</gene>
<feature type="transmembrane region" description="Helical" evidence="1">
    <location>
        <begin position="462"/>
        <end position="482"/>
    </location>
</feature>
<keyword evidence="1" id="KW-1133">Transmembrane helix</keyword>
<feature type="transmembrane region" description="Helical" evidence="1">
    <location>
        <begin position="494"/>
        <end position="514"/>
    </location>
</feature>
<organism evidence="2 3">
    <name type="scientific">Aureobasidium uvarum</name>
    <dbReference type="NCBI Taxonomy" id="2773716"/>
    <lineage>
        <taxon>Eukaryota</taxon>
        <taxon>Fungi</taxon>
        <taxon>Dikarya</taxon>
        <taxon>Ascomycota</taxon>
        <taxon>Pezizomycotina</taxon>
        <taxon>Dothideomycetes</taxon>
        <taxon>Dothideomycetidae</taxon>
        <taxon>Dothideales</taxon>
        <taxon>Saccotheciaceae</taxon>
        <taxon>Aureobasidium</taxon>
    </lineage>
</organism>
<evidence type="ECO:0000313" key="3">
    <source>
        <dbReference type="Proteomes" id="UP000745764"/>
    </source>
</evidence>
<comment type="caution">
    <text evidence="2">The sequence shown here is derived from an EMBL/GenBank/DDBJ whole genome shotgun (WGS) entry which is preliminary data.</text>
</comment>
<keyword evidence="1" id="KW-0472">Membrane</keyword>
<sequence>MPGYQPQNYMTQRRKSSVLSNSQDHLWGIRAILAVQSFAWLFFKVFDPTLTVPAPTTTGEHVPNNAPSTVPGVFGGPGIVAPGAGSGIVARDLYARDLYPRNLSMSRSPFSFQIIEWTMGASGAGQRRRSTIWRRNIGKRRQQLRPRHRLSIPSISWQNFCSSKQIVLQQHDAWDCRWVMKLRLCRITPMGKGLWLATSRLKKRPTHVLSQNSLCRCPLAPRHPDHPRNLPHYQVLLRKILSPLLWDESFIFCFFILLSARTVAISFLRDANSATYARSLIARPIRMGIPLAIGLAISYTVYIFMVVLPYSRPSWHVTGLLMFAFGSWWFNSWGWYSATGLFLADVAVNPPLRTAMFRGYGNESGSVRIPYWSLAVLMLGIGTGLKYMWTAGLDNLYWSGESHAHPARYLGGSSFGYFDGTQPYPRMDNWLVIVGILLLVEFSEVTKSILSSKPLKTIGRRSLSYFLVSTLLMYTAGIKLFLYCNVSAGLGSAAAKAVAFFVVLPASIICGELFHWAIDKPAVWAGHAVFDWTRK</sequence>
<feature type="transmembrane region" description="Helical" evidence="1">
    <location>
        <begin position="289"/>
        <end position="308"/>
    </location>
</feature>
<dbReference type="OrthoDB" id="3363151at2759"/>
<feature type="transmembrane region" description="Helical" evidence="1">
    <location>
        <begin position="369"/>
        <end position="389"/>
    </location>
</feature>
<dbReference type="AlphaFoldDB" id="A0A9N8KRC1"/>
<feature type="transmembrane region" description="Helical" evidence="1">
    <location>
        <begin position="430"/>
        <end position="450"/>
    </location>
</feature>
<keyword evidence="3" id="KW-1185">Reference proteome</keyword>
<keyword evidence="1" id="KW-0812">Transmembrane</keyword>
<reference evidence="2" key="1">
    <citation type="submission" date="2020-06" db="EMBL/GenBank/DDBJ databases">
        <authorList>
            <person name="Onetto C."/>
        </authorList>
    </citation>
    <scope>NUCLEOTIDE SEQUENCE</scope>
</reference>
<dbReference type="EMBL" id="CAINUL010000015">
    <property type="protein sequence ID" value="CAD0112275.1"/>
    <property type="molecule type" value="Genomic_DNA"/>
</dbReference>
<feature type="transmembrane region" description="Helical" evidence="1">
    <location>
        <begin position="328"/>
        <end position="348"/>
    </location>
</feature>
<evidence type="ECO:0000313" key="2">
    <source>
        <dbReference type="EMBL" id="CAD0112275.1"/>
    </source>
</evidence>
<proteinExistence type="predicted"/>
<dbReference type="Proteomes" id="UP000745764">
    <property type="component" value="Unassembled WGS sequence"/>
</dbReference>